<evidence type="ECO:0000259" key="10">
    <source>
        <dbReference type="PROSITE" id="PS50109"/>
    </source>
</evidence>
<evidence type="ECO:0000256" key="5">
    <source>
        <dbReference type="ARBA" id="ARBA00022741"/>
    </source>
</evidence>
<comment type="catalytic activity">
    <reaction evidence="1">
        <text>ATP + protein L-histidine = ADP + protein N-phospho-L-histidine.</text>
        <dbReference type="EC" id="2.7.13.3"/>
    </reaction>
</comment>
<dbReference type="SUPFAM" id="SSF55874">
    <property type="entry name" value="ATPase domain of HSP90 chaperone/DNA topoisomerase II/histidine kinase"/>
    <property type="match status" value="1"/>
</dbReference>
<keyword evidence="9" id="KW-0812">Transmembrane</keyword>
<dbReference type="Proteomes" id="UP000502035">
    <property type="component" value="Chromosome"/>
</dbReference>
<protein>
    <recommendedName>
        <fullName evidence="2">histidine kinase</fullName>
        <ecNumber evidence="2">2.7.13.3</ecNumber>
    </recommendedName>
</protein>
<feature type="transmembrane region" description="Helical" evidence="9">
    <location>
        <begin position="21"/>
        <end position="47"/>
    </location>
</feature>
<dbReference type="PANTHER" id="PTHR24421:SF10">
    <property type="entry name" value="NITRATE_NITRITE SENSOR PROTEIN NARQ"/>
    <property type="match status" value="1"/>
</dbReference>
<dbReference type="CDD" id="cd16917">
    <property type="entry name" value="HATPase_UhpB-NarQ-NarX-like"/>
    <property type="match status" value="1"/>
</dbReference>
<organism evidence="11 12">
    <name type="scientific">Nocardioides piscis</name>
    <dbReference type="NCBI Taxonomy" id="2714938"/>
    <lineage>
        <taxon>Bacteria</taxon>
        <taxon>Bacillati</taxon>
        <taxon>Actinomycetota</taxon>
        <taxon>Actinomycetes</taxon>
        <taxon>Propionibacteriales</taxon>
        <taxon>Nocardioidaceae</taxon>
        <taxon>Nocardioides</taxon>
    </lineage>
</organism>
<dbReference type="InterPro" id="IPR003594">
    <property type="entry name" value="HATPase_dom"/>
</dbReference>
<dbReference type="Gene3D" id="1.20.5.1930">
    <property type="match status" value="1"/>
</dbReference>
<feature type="transmembrane region" description="Helical" evidence="9">
    <location>
        <begin position="119"/>
        <end position="140"/>
    </location>
</feature>
<evidence type="ECO:0000256" key="4">
    <source>
        <dbReference type="ARBA" id="ARBA00022679"/>
    </source>
</evidence>
<dbReference type="AlphaFoldDB" id="A0A6G7YD26"/>
<dbReference type="InterPro" id="IPR050482">
    <property type="entry name" value="Sensor_HK_TwoCompSys"/>
</dbReference>
<feature type="transmembrane region" description="Helical" evidence="9">
    <location>
        <begin position="86"/>
        <end position="107"/>
    </location>
</feature>
<gene>
    <name evidence="11" type="ORF">G7071_03160</name>
</gene>
<dbReference type="Gene3D" id="3.30.565.10">
    <property type="entry name" value="Histidine kinase-like ATPase, C-terminal domain"/>
    <property type="match status" value="1"/>
</dbReference>
<dbReference type="Pfam" id="PF02518">
    <property type="entry name" value="HATPase_c"/>
    <property type="match status" value="1"/>
</dbReference>
<reference evidence="11 12" key="1">
    <citation type="submission" date="2020-03" db="EMBL/GenBank/DDBJ databases">
        <title>Nocardioides sp. nov., isolated from fish.</title>
        <authorList>
            <person name="Hyun D.-W."/>
            <person name="Bae J.-W."/>
        </authorList>
    </citation>
    <scope>NUCLEOTIDE SEQUENCE [LARGE SCALE GENOMIC DNA]</scope>
    <source>
        <strain evidence="11 12">HDW12A</strain>
    </source>
</reference>
<keyword evidence="7" id="KW-0067">ATP-binding</keyword>
<evidence type="ECO:0000256" key="2">
    <source>
        <dbReference type="ARBA" id="ARBA00012438"/>
    </source>
</evidence>
<dbReference type="EMBL" id="CP049866">
    <property type="protein sequence ID" value="QIK74576.1"/>
    <property type="molecule type" value="Genomic_DNA"/>
</dbReference>
<evidence type="ECO:0000256" key="8">
    <source>
        <dbReference type="ARBA" id="ARBA00023012"/>
    </source>
</evidence>
<dbReference type="EC" id="2.7.13.3" evidence="2"/>
<proteinExistence type="predicted"/>
<feature type="transmembrane region" description="Helical" evidence="9">
    <location>
        <begin position="229"/>
        <end position="250"/>
    </location>
</feature>
<evidence type="ECO:0000256" key="9">
    <source>
        <dbReference type="SAM" id="Phobius"/>
    </source>
</evidence>
<feature type="domain" description="Histidine kinase" evidence="10">
    <location>
        <begin position="393"/>
        <end position="479"/>
    </location>
</feature>
<dbReference type="Pfam" id="PF07730">
    <property type="entry name" value="HisKA_3"/>
    <property type="match status" value="1"/>
</dbReference>
<dbReference type="GO" id="GO:0046983">
    <property type="term" value="F:protein dimerization activity"/>
    <property type="evidence" value="ECO:0007669"/>
    <property type="project" value="InterPro"/>
</dbReference>
<feature type="transmembrane region" description="Helical" evidence="9">
    <location>
        <begin position="53"/>
        <end position="74"/>
    </location>
</feature>
<dbReference type="GO" id="GO:0000155">
    <property type="term" value="F:phosphorelay sensor kinase activity"/>
    <property type="evidence" value="ECO:0007669"/>
    <property type="project" value="InterPro"/>
</dbReference>
<evidence type="ECO:0000256" key="1">
    <source>
        <dbReference type="ARBA" id="ARBA00000085"/>
    </source>
</evidence>
<keyword evidence="5" id="KW-0547">Nucleotide-binding</keyword>
<dbReference type="RefSeq" id="WP_166314815.1">
    <property type="nucleotide sequence ID" value="NZ_CP049866.1"/>
</dbReference>
<dbReference type="PROSITE" id="PS50109">
    <property type="entry name" value="HIS_KIN"/>
    <property type="match status" value="1"/>
</dbReference>
<dbReference type="GO" id="GO:0005524">
    <property type="term" value="F:ATP binding"/>
    <property type="evidence" value="ECO:0007669"/>
    <property type="project" value="UniProtKB-KW"/>
</dbReference>
<evidence type="ECO:0000256" key="7">
    <source>
        <dbReference type="ARBA" id="ARBA00022840"/>
    </source>
</evidence>
<keyword evidence="9" id="KW-0472">Membrane</keyword>
<dbReference type="InterPro" id="IPR005467">
    <property type="entry name" value="His_kinase_dom"/>
</dbReference>
<feature type="transmembrane region" description="Helical" evidence="9">
    <location>
        <begin position="192"/>
        <end position="217"/>
    </location>
</feature>
<dbReference type="InterPro" id="IPR036890">
    <property type="entry name" value="HATPase_C_sf"/>
</dbReference>
<dbReference type="GO" id="GO:0016020">
    <property type="term" value="C:membrane"/>
    <property type="evidence" value="ECO:0007669"/>
    <property type="project" value="InterPro"/>
</dbReference>
<keyword evidence="9" id="KW-1133">Transmembrane helix</keyword>
<evidence type="ECO:0000313" key="12">
    <source>
        <dbReference type="Proteomes" id="UP000502035"/>
    </source>
</evidence>
<keyword evidence="4" id="KW-0808">Transferase</keyword>
<feature type="transmembrane region" description="Helical" evidence="9">
    <location>
        <begin position="152"/>
        <end position="172"/>
    </location>
</feature>
<accession>A0A6G7YD26</accession>
<keyword evidence="6" id="KW-0418">Kinase</keyword>
<evidence type="ECO:0000313" key="11">
    <source>
        <dbReference type="EMBL" id="QIK74576.1"/>
    </source>
</evidence>
<keyword evidence="8" id="KW-0902">Two-component regulatory system</keyword>
<evidence type="ECO:0000256" key="6">
    <source>
        <dbReference type="ARBA" id="ARBA00022777"/>
    </source>
</evidence>
<keyword evidence="12" id="KW-1185">Reference proteome</keyword>
<keyword evidence="3" id="KW-0597">Phosphoprotein</keyword>
<name>A0A6G7YD26_9ACTN</name>
<dbReference type="KEGG" id="npi:G7071_03160"/>
<dbReference type="InterPro" id="IPR011712">
    <property type="entry name" value="Sig_transdc_His_kin_sub3_dim/P"/>
</dbReference>
<evidence type="ECO:0000256" key="3">
    <source>
        <dbReference type="ARBA" id="ARBA00022553"/>
    </source>
</evidence>
<sequence>MTPESGLRRSEVTPRPGEPPVWRVTLAGWAVGLAVTLAIVAIPSFVFGFRSPSLHLVLDTVDACVALLVAYLLHGRYVRRGRLQDLLLSQALVLLAIAGLGLSYVADLVGDSSPGTLDVWLPLAVRVVGAVLVVASAFTGGRIHRVPLLQRWPAIPAVVAVGLVTVVVTGLGDRLPVALDITQLPSSAHRPLLEGHVLLLTAQACTALCFLAASIAFTAQAARHHDELLMWLGPACALAGFARVNYVLFPSIYTDWLYTGDVLRTSSYLLLLVGALREMRQYWSSHAQVAVLADRHRLARELHDGVIQELTFIRGEGRAIPADIPQGTLIVDACDRALDEARSAVQALAHAGDDPLSLTLHRGARQVADRYQVRMEVELDDSVTADFEQRHALLRIAREAVSNAARHGRAACITLQLAQRDGRRRLVITDDGQGFDVEAAVGGATGYGLISMRDRARGLPGEVRVESSPGAGSIVEVTW</sequence>
<dbReference type="PANTHER" id="PTHR24421">
    <property type="entry name" value="NITRATE/NITRITE SENSOR PROTEIN NARX-RELATED"/>
    <property type="match status" value="1"/>
</dbReference>